<reference evidence="3 4" key="1">
    <citation type="submission" date="2020-01" db="EMBL/GenBank/DDBJ databases">
        <title>Glutamicibacter soli M275.</title>
        <authorList>
            <person name="Meng X."/>
        </authorList>
    </citation>
    <scope>NUCLEOTIDE SEQUENCE [LARGE SCALE GENOMIC DNA]</scope>
    <source>
        <strain evidence="3 4">M275</strain>
    </source>
</reference>
<feature type="domain" description="Smf/DprA SLOG" evidence="2">
    <location>
        <begin position="114"/>
        <end position="332"/>
    </location>
</feature>
<dbReference type="GO" id="GO:0009294">
    <property type="term" value="P:DNA-mediated transformation"/>
    <property type="evidence" value="ECO:0007669"/>
    <property type="project" value="InterPro"/>
</dbReference>
<dbReference type="SUPFAM" id="SSF102405">
    <property type="entry name" value="MCP/YpsA-like"/>
    <property type="match status" value="1"/>
</dbReference>
<organism evidence="3 4">
    <name type="scientific">Glutamicibacter soli</name>
    <dbReference type="NCBI Taxonomy" id="453836"/>
    <lineage>
        <taxon>Bacteria</taxon>
        <taxon>Bacillati</taxon>
        <taxon>Actinomycetota</taxon>
        <taxon>Actinomycetes</taxon>
        <taxon>Micrococcales</taxon>
        <taxon>Micrococcaceae</taxon>
        <taxon>Glutamicibacter</taxon>
    </lineage>
</organism>
<protein>
    <submittedName>
        <fullName evidence="3">DNA-protecting protein DprA</fullName>
    </submittedName>
</protein>
<evidence type="ECO:0000259" key="2">
    <source>
        <dbReference type="Pfam" id="PF02481"/>
    </source>
</evidence>
<accession>A0A6L9GBC3</accession>
<dbReference type="EMBL" id="WYDN01000021">
    <property type="protein sequence ID" value="NAZ17675.1"/>
    <property type="molecule type" value="Genomic_DNA"/>
</dbReference>
<dbReference type="Proteomes" id="UP000477543">
    <property type="component" value="Unassembled WGS sequence"/>
</dbReference>
<name>A0A6L9GBC3_9MICC</name>
<dbReference type="InterPro" id="IPR003488">
    <property type="entry name" value="DprA"/>
</dbReference>
<comment type="caution">
    <text evidence="3">The sequence shown here is derived from an EMBL/GenBank/DDBJ whole genome shotgun (WGS) entry which is preliminary data.</text>
</comment>
<dbReference type="Pfam" id="PF02481">
    <property type="entry name" value="DNA_processg_A"/>
    <property type="match status" value="1"/>
</dbReference>
<evidence type="ECO:0000313" key="3">
    <source>
        <dbReference type="EMBL" id="NAZ17675.1"/>
    </source>
</evidence>
<evidence type="ECO:0000256" key="1">
    <source>
        <dbReference type="ARBA" id="ARBA00006525"/>
    </source>
</evidence>
<dbReference type="RefSeq" id="WP_161450035.1">
    <property type="nucleotide sequence ID" value="NZ_WYDN01000021.1"/>
</dbReference>
<gene>
    <name evidence="3" type="primary">dprA</name>
    <name evidence="3" type="ORF">GT020_16650</name>
</gene>
<dbReference type="NCBIfam" id="TIGR00732">
    <property type="entry name" value="dprA"/>
    <property type="match status" value="1"/>
</dbReference>
<dbReference type="PANTHER" id="PTHR43022">
    <property type="entry name" value="PROTEIN SMF"/>
    <property type="match status" value="1"/>
</dbReference>
<dbReference type="InterPro" id="IPR057666">
    <property type="entry name" value="DrpA_SLOG"/>
</dbReference>
<evidence type="ECO:0000313" key="4">
    <source>
        <dbReference type="Proteomes" id="UP000477543"/>
    </source>
</evidence>
<dbReference type="Gene3D" id="3.40.50.450">
    <property type="match status" value="1"/>
</dbReference>
<proteinExistence type="inferred from homology"/>
<comment type="similarity">
    <text evidence="1">Belongs to the DprA/Smf family.</text>
</comment>
<sequence length="418" mass="44339">MSTAPQTPARRQDAVGHLPHTLCLAALNQLVEPNDVTAAALLELMTPSELLALIRREDHVPLDLGLKLAEATGRQPASNSAQDLRVALTRWRKRLPYANEHAALQAMQRLGGGLLTSQDPGWPAQLDDLGLGRPLCLWWRAADPGNLGGDRERTVSIVGSRDASDYGNQVTFELARALGLQGFTIVSGGAYGIDASAHRAALSHDGWEFPNPPTATILAGGADRLYPAGNHNLLEQVITRGALYSEVPPGTTPTRFRFLNRNRLIAAFSRLTIITEARHRSGALNTASHAVELGRDVAAVPGSVFSPNSAGTHRLIRSGAAELISSPAEAAELLGLGPGAPAGVAASEPDDPRQRPVDGLPAEVGMLYDVLSFTKPMSPDEISARSGVTILQTLRGLSTLQGRGLAVRNDAGWKLART</sequence>
<dbReference type="AlphaFoldDB" id="A0A6L9GBC3"/>
<dbReference type="PANTHER" id="PTHR43022:SF1">
    <property type="entry name" value="PROTEIN SMF"/>
    <property type="match status" value="1"/>
</dbReference>